<accession>A0A7S0KLG0</accession>
<dbReference type="AlphaFoldDB" id="A0A7S0KLG0"/>
<reference evidence="3" key="1">
    <citation type="submission" date="2021-01" db="EMBL/GenBank/DDBJ databases">
        <authorList>
            <person name="Corre E."/>
            <person name="Pelletier E."/>
            <person name="Niang G."/>
            <person name="Scheremetjew M."/>
            <person name="Finn R."/>
            <person name="Kale V."/>
            <person name="Holt S."/>
            <person name="Cochrane G."/>
            <person name="Meng A."/>
            <person name="Brown T."/>
            <person name="Cohen L."/>
        </authorList>
    </citation>
    <scope>NUCLEOTIDE SEQUENCE</scope>
    <source>
        <strain evidence="3">Clade-D-RCC2572</strain>
    </source>
</reference>
<protein>
    <submittedName>
        <fullName evidence="3">Uncharacterized protein</fullName>
    </submittedName>
</protein>
<evidence type="ECO:0000256" key="2">
    <source>
        <dbReference type="SAM" id="Phobius"/>
    </source>
</evidence>
<evidence type="ECO:0000313" key="3">
    <source>
        <dbReference type="EMBL" id="CAD8584405.1"/>
    </source>
</evidence>
<organism evidence="3">
    <name type="scientific">Ostreococcus mediterraneus</name>
    <dbReference type="NCBI Taxonomy" id="1486918"/>
    <lineage>
        <taxon>Eukaryota</taxon>
        <taxon>Viridiplantae</taxon>
        <taxon>Chlorophyta</taxon>
        <taxon>Mamiellophyceae</taxon>
        <taxon>Mamiellales</taxon>
        <taxon>Bathycoccaceae</taxon>
        <taxon>Ostreococcus</taxon>
    </lineage>
</organism>
<keyword evidence="2" id="KW-0812">Transmembrane</keyword>
<proteinExistence type="predicted"/>
<keyword evidence="2" id="KW-1133">Transmembrane helix</keyword>
<feature type="region of interest" description="Disordered" evidence="1">
    <location>
        <begin position="90"/>
        <end position="136"/>
    </location>
</feature>
<feature type="transmembrane region" description="Helical" evidence="2">
    <location>
        <begin position="209"/>
        <end position="226"/>
    </location>
</feature>
<evidence type="ECO:0000256" key="1">
    <source>
        <dbReference type="SAM" id="MobiDB-lite"/>
    </source>
</evidence>
<gene>
    <name evidence="3" type="ORF">OMED0929_LOCUS4896</name>
</gene>
<keyword evidence="2" id="KW-0472">Membrane</keyword>
<sequence length="233" mass="25452">MESKRVVFVSLKHTDSEDASSSTSSRAARRKRALGVDERATWDEFTSAVCARLQIAGARAIYHASTGERVTRVSDVQDIEDLIVEEDMTARMIPDGLSTPGASPMRMPSGRNARTPTAGTSRHSDGDDDDDDVGDGKYKSRRGPVSFISSLVPNFGGAVTEGVTRALDGALDAAERGGGDDADAKTKRGSYFARRATRKGKKKRLSRRGMFFLLVIFVALVWFFFFRTPDVSF</sequence>
<dbReference type="EMBL" id="HBEW01005808">
    <property type="protein sequence ID" value="CAD8584405.1"/>
    <property type="molecule type" value="Transcribed_RNA"/>
</dbReference>
<feature type="compositionally biased region" description="Polar residues" evidence="1">
    <location>
        <begin position="112"/>
        <end position="121"/>
    </location>
</feature>
<name>A0A7S0KLG0_9CHLO</name>